<dbReference type="Gene3D" id="2.60.120.10">
    <property type="entry name" value="Jelly Rolls"/>
    <property type="match status" value="1"/>
</dbReference>
<keyword evidence="1" id="KW-0479">Metal-binding</keyword>
<dbReference type="KEGG" id="tai:Taci_1646"/>
<reference evidence="3 4" key="1">
    <citation type="journal article" date="2009" name="Stand. Genomic Sci.">
        <title>Complete genome sequence of Thermanaerovibrio acidaminovorans type strain (Su883).</title>
        <authorList>
            <person name="Chovatia M."/>
            <person name="Sikorski J."/>
            <person name="Schroder M."/>
            <person name="Lapidus A."/>
            <person name="Nolan M."/>
            <person name="Tice H."/>
            <person name="Glavina Del Rio T."/>
            <person name="Copeland A."/>
            <person name="Cheng J.F."/>
            <person name="Lucas S."/>
            <person name="Chen F."/>
            <person name="Bruce D."/>
            <person name="Goodwin L."/>
            <person name="Pitluck S."/>
            <person name="Ivanova N."/>
            <person name="Mavromatis K."/>
            <person name="Ovchinnikova G."/>
            <person name="Pati A."/>
            <person name="Chen A."/>
            <person name="Palaniappan K."/>
            <person name="Land M."/>
            <person name="Hauser L."/>
            <person name="Chang Y.J."/>
            <person name="Jeffries C.D."/>
            <person name="Chain P."/>
            <person name="Saunders E."/>
            <person name="Detter J.C."/>
            <person name="Brettin T."/>
            <person name="Rohde M."/>
            <person name="Goker M."/>
            <person name="Spring S."/>
            <person name="Bristow J."/>
            <person name="Markowitz V."/>
            <person name="Hugenholtz P."/>
            <person name="Kyrpides N.C."/>
            <person name="Klenk H.P."/>
            <person name="Eisen J.A."/>
        </authorList>
    </citation>
    <scope>NUCLEOTIDE SEQUENCE [LARGE SCALE GENOMIC DNA]</scope>
    <source>
        <strain evidence="4">ATCC 49978 / DSM 6589 / Su883</strain>
    </source>
</reference>
<dbReference type="RefSeq" id="WP_012870369.1">
    <property type="nucleotide sequence ID" value="NC_013522.1"/>
</dbReference>
<dbReference type="InterPro" id="IPR014710">
    <property type="entry name" value="RmlC-like_jellyroll"/>
</dbReference>
<evidence type="ECO:0000259" key="2">
    <source>
        <dbReference type="Pfam" id="PF07883"/>
    </source>
</evidence>
<dbReference type="OrthoDB" id="9797047at2"/>
<dbReference type="STRING" id="525903.Taci_1646"/>
<keyword evidence="4" id="KW-1185">Reference proteome</keyword>
<dbReference type="InterPro" id="IPR011051">
    <property type="entry name" value="RmlC_Cupin_sf"/>
</dbReference>
<dbReference type="InterPro" id="IPR013096">
    <property type="entry name" value="Cupin_2"/>
</dbReference>
<dbReference type="eggNOG" id="COG0662">
    <property type="taxonomic scope" value="Bacteria"/>
</dbReference>
<evidence type="ECO:0000313" key="3">
    <source>
        <dbReference type="EMBL" id="ACZ19860.1"/>
    </source>
</evidence>
<accession>D1B769</accession>
<dbReference type="EnsemblBacteria" id="ACZ19860">
    <property type="protein sequence ID" value="ACZ19860"/>
    <property type="gene ID" value="Taci_1646"/>
</dbReference>
<dbReference type="InterPro" id="IPR051610">
    <property type="entry name" value="GPI/OXD"/>
</dbReference>
<dbReference type="Proteomes" id="UP000002030">
    <property type="component" value="Chromosome"/>
</dbReference>
<proteinExistence type="predicted"/>
<evidence type="ECO:0000256" key="1">
    <source>
        <dbReference type="ARBA" id="ARBA00022723"/>
    </source>
</evidence>
<protein>
    <submittedName>
        <fullName evidence="3">Cupin 2 conserved barrel domain protein</fullName>
    </submittedName>
</protein>
<dbReference type="PANTHER" id="PTHR35848">
    <property type="entry name" value="OXALATE-BINDING PROTEIN"/>
    <property type="match status" value="1"/>
</dbReference>
<feature type="domain" description="Cupin type-2" evidence="2">
    <location>
        <begin position="46"/>
        <end position="113"/>
    </location>
</feature>
<organism evidence="3 4">
    <name type="scientific">Thermanaerovibrio acidaminovorans (strain ATCC 49978 / DSM 6589 / Su883)</name>
    <name type="common">Selenomonas acidaminovorans</name>
    <dbReference type="NCBI Taxonomy" id="525903"/>
    <lineage>
        <taxon>Bacteria</taxon>
        <taxon>Thermotogati</taxon>
        <taxon>Synergistota</taxon>
        <taxon>Synergistia</taxon>
        <taxon>Synergistales</taxon>
        <taxon>Synergistaceae</taxon>
        <taxon>Thermanaerovibrio</taxon>
    </lineage>
</organism>
<dbReference type="GO" id="GO:0046872">
    <property type="term" value="F:metal ion binding"/>
    <property type="evidence" value="ECO:0007669"/>
    <property type="project" value="UniProtKB-KW"/>
</dbReference>
<gene>
    <name evidence="3" type="ordered locus">Taci_1646</name>
</gene>
<name>D1B769_THEAS</name>
<evidence type="ECO:0000313" key="4">
    <source>
        <dbReference type="Proteomes" id="UP000002030"/>
    </source>
</evidence>
<dbReference type="SUPFAM" id="SSF51182">
    <property type="entry name" value="RmlC-like cupins"/>
    <property type="match status" value="1"/>
</dbReference>
<sequence>MIRKFHDMTPVRRENLQGGDGGSWNRYAIAPHDDLDGSHFRMIGTIRLDPGASVGEHEHLTNEELYVIMEGEGLYTEDGVEHKVSPGDMLVLQRGHSHSIRNVGKGHLTFLAVIVD</sequence>
<dbReference type="AlphaFoldDB" id="D1B769"/>
<dbReference type="EMBL" id="CP001818">
    <property type="protein sequence ID" value="ACZ19860.1"/>
    <property type="molecule type" value="Genomic_DNA"/>
</dbReference>
<dbReference type="HOGENOM" id="CLU_116722_3_1_0"/>
<dbReference type="Pfam" id="PF07883">
    <property type="entry name" value="Cupin_2"/>
    <property type="match status" value="1"/>
</dbReference>
<dbReference type="PANTHER" id="PTHR35848:SF6">
    <property type="entry name" value="CUPIN TYPE-2 DOMAIN-CONTAINING PROTEIN"/>
    <property type="match status" value="1"/>
</dbReference>